<reference evidence="1" key="1">
    <citation type="submission" date="2019-08" db="EMBL/GenBank/DDBJ databases">
        <authorList>
            <person name="Kucharzyk K."/>
            <person name="Murdoch R.W."/>
            <person name="Higgins S."/>
            <person name="Loffler F."/>
        </authorList>
    </citation>
    <scope>NUCLEOTIDE SEQUENCE</scope>
</reference>
<name>A0A645E5G1_9ZZZZ</name>
<gene>
    <name evidence="1" type="ORF">SDC9_143911</name>
</gene>
<evidence type="ECO:0000313" key="1">
    <source>
        <dbReference type="EMBL" id="MPM96746.1"/>
    </source>
</evidence>
<proteinExistence type="predicted"/>
<accession>A0A645E5G1</accession>
<protein>
    <submittedName>
        <fullName evidence="1">Uncharacterized protein</fullName>
    </submittedName>
</protein>
<comment type="caution">
    <text evidence="1">The sequence shown here is derived from an EMBL/GenBank/DDBJ whole genome shotgun (WGS) entry which is preliminary data.</text>
</comment>
<dbReference type="AlphaFoldDB" id="A0A645E5G1"/>
<sequence length="52" mass="6230">MLTHQQIFAQFFMIEIKEKNEFISQLEETEITAIDKYPVSRLMDLFIKNHLG</sequence>
<organism evidence="1">
    <name type="scientific">bioreactor metagenome</name>
    <dbReference type="NCBI Taxonomy" id="1076179"/>
    <lineage>
        <taxon>unclassified sequences</taxon>
        <taxon>metagenomes</taxon>
        <taxon>ecological metagenomes</taxon>
    </lineage>
</organism>
<dbReference type="EMBL" id="VSSQ01043095">
    <property type="protein sequence ID" value="MPM96746.1"/>
    <property type="molecule type" value="Genomic_DNA"/>
</dbReference>